<dbReference type="InterPro" id="IPR018745">
    <property type="entry name" value="MpsC"/>
</dbReference>
<evidence type="ECO:0000259" key="1">
    <source>
        <dbReference type="Pfam" id="PF10057"/>
    </source>
</evidence>
<feature type="domain" description="Na+-translocating membrane potential-generating system MpsC" evidence="1">
    <location>
        <begin position="14"/>
        <end position="115"/>
    </location>
</feature>
<evidence type="ECO:0000313" key="3">
    <source>
        <dbReference type="Proteomes" id="UP000095743"/>
    </source>
</evidence>
<evidence type="ECO:0000313" key="2">
    <source>
        <dbReference type="EMBL" id="AOT69773.1"/>
    </source>
</evidence>
<protein>
    <recommendedName>
        <fullName evidence="1">Na+-translocating membrane potential-generating system MpsC domain-containing protein</fullName>
    </recommendedName>
</protein>
<dbReference type="EMBL" id="CP017269">
    <property type="protein sequence ID" value="AOT69773.1"/>
    <property type="molecule type" value="Genomic_DNA"/>
</dbReference>
<dbReference type="Pfam" id="PF10057">
    <property type="entry name" value="MpsC"/>
    <property type="match status" value="1"/>
</dbReference>
<proteinExistence type="predicted"/>
<accession>A0A1D8GFT2</accession>
<sequence>MPTRGKIAKARRIQNEQQMAITIAKLLKDATGKGPKNIKAKILEDIVEISIEGFLTELEQFLLADLNNRVLIEQIRDRIMGKIDRRIEEELSKITEAELQILHVHKDLLQDYCRITLIIT</sequence>
<gene>
    <name evidence="2" type="ORF">Gferi_09360</name>
</gene>
<organism evidence="2 3">
    <name type="scientific">Geosporobacter ferrireducens</name>
    <dbReference type="NCBI Taxonomy" id="1424294"/>
    <lineage>
        <taxon>Bacteria</taxon>
        <taxon>Bacillati</taxon>
        <taxon>Bacillota</taxon>
        <taxon>Clostridia</taxon>
        <taxon>Peptostreptococcales</taxon>
        <taxon>Thermotaleaceae</taxon>
        <taxon>Geosporobacter</taxon>
    </lineage>
</organism>
<dbReference type="AlphaFoldDB" id="A0A1D8GFT2"/>
<dbReference type="RefSeq" id="WP_069975827.1">
    <property type="nucleotide sequence ID" value="NZ_CP017269.1"/>
</dbReference>
<keyword evidence="3" id="KW-1185">Reference proteome</keyword>
<dbReference type="KEGG" id="gfe:Gferi_09360"/>
<dbReference type="STRING" id="1424294.Gferi_09360"/>
<name>A0A1D8GFT2_9FIRM</name>
<dbReference type="Proteomes" id="UP000095743">
    <property type="component" value="Chromosome"/>
</dbReference>
<reference evidence="2 3" key="1">
    <citation type="submission" date="2016-09" db="EMBL/GenBank/DDBJ databases">
        <title>Genomic analysis reveals versatility of anaerobic energy metabolism of Geosporobacter ferrireducens IRF9 of phylum Firmicutes.</title>
        <authorList>
            <person name="Kim S.-J."/>
        </authorList>
    </citation>
    <scope>NUCLEOTIDE SEQUENCE [LARGE SCALE GENOMIC DNA]</scope>
    <source>
        <strain evidence="2 3">IRF9</strain>
    </source>
</reference>
<dbReference type="OrthoDB" id="2677857at2"/>